<reference evidence="1 2" key="1">
    <citation type="journal article" date="2013" name="Genome Biol.">
        <title>Genome of Acanthamoeba castellanii highlights extensive lateral gene transfer and early evolution of tyrosine kinase signaling.</title>
        <authorList>
            <person name="Clarke M."/>
            <person name="Lohan A.J."/>
            <person name="Liu B."/>
            <person name="Lagkouvardos I."/>
            <person name="Roy S."/>
            <person name="Zafar N."/>
            <person name="Bertelli C."/>
            <person name="Schilde C."/>
            <person name="Kianianmomeni A."/>
            <person name="Burglin T.R."/>
            <person name="Frech C."/>
            <person name="Turcotte B."/>
            <person name="Kopec K.O."/>
            <person name="Synnott J.M."/>
            <person name="Choo C."/>
            <person name="Paponov I."/>
            <person name="Finkler A."/>
            <person name="Soon Heng Tan C."/>
            <person name="Hutchins A.P."/>
            <person name="Weinmeier T."/>
            <person name="Rattei T."/>
            <person name="Chu J.S."/>
            <person name="Gimenez G."/>
            <person name="Irimia M."/>
            <person name="Rigden D.J."/>
            <person name="Fitzpatrick D.A."/>
            <person name="Lorenzo-Morales J."/>
            <person name="Bateman A."/>
            <person name="Chiu C.H."/>
            <person name="Tang P."/>
            <person name="Hegemann P."/>
            <person name="Fromm H."/>
            <person name="Raoult D."/>
            <person name="Greub G."/>
            <person name="Miranda-Saavedra D."/>
            <person name="Chen N."/>
            <person name="Nash P."/>
            <person name="Ginger M.L."/>
            <person name="Horn M."/>
            <person name="Schaap P."/>
            <person name="Caler L."/>
            <person name="Loftus B."/>
        </authorList>
    </citation>
    <scope>NUCLEOTIDE SEQUENCE [LARGE SCALE GENOMIC DNA]</scope>
    <source>
        <strain evidence="1 2">Neff</strain>
    </source>
</reference>
<sequence length="260" mass="29059">MHAAAQADPVVDLLAAWKGLFTWAIQEATSSNRVIQEAASRIISSLGTWLSVVRKCLPAHKFTWQETLYVIGEIIVPALTSSPDGSDVRDHITTFLWLWVDDIRELSNQDDATPEEEGNRRAIWNAFFGGLHRALYANRDALLLRPNLATLGGRFTIIYCQVTGQHLSPAGMDNVWDRVIADPTPWVAPWSTDLIVELALATGTQGRDSILKKIEKIACHLSGESKEQGWEDTVPKKHHCLFLQFAAKFLRAHDENRGSH</sequence>
<evidence type="ECO:0000313" key="1">
    <source>
        <dbReference type="EMBL" id="ELR11837.1"/>
    </source>
</evidence>
<name>L8GFQ8_ACACF</name>
<dbReference type="AlphaFoldDB" id="L8GFQ8"/>
<dbReference type="Proteomes" id="UP000011083">
    <property type="component" value="Unassembled WGS sequence"/>
</dbReference>
<gene>
    <name evidence="1" type="ORF">ACA1_363370</name>
</gene>
<keyword evidence="2" id="KW-1185">Reference proteome</keyword>
<dbReference type="KEGG" id="acan:ACA1_363370"/>
<dbReference type="VEuPathDB" id="AmoebaDB:ACA1_363370"/>
<dbReference type="EMBL" id="KB008147">
    <property type="protein sequence ID" value="ELR11837.1"/>
    <property type="molecule type" value="Genomic_DNA"/>
</dbReference>
<dbReference type="RefSeq" id="XP_004333850.1">
    <property type="nucleotide sequence ID" value="XM_004333802.1"/>
</dbReference>
<accession>L8GFQ8</accession>
<organism evidence="1 2">
    <name type="scientific">Acanthamoeba castellanii (strain ATCC 30010 / Neff)</name>
    <dbReference type="NCBI Taxonomy" id="1257118"/>
    <lineage>
        <taxon>Eukaryota</taxon>
        <taxon>Amoebozoa</taxon>
        <taxon>Discosea</taxon>
        <taxon>Longamoebia</taxon>
        <taxon>Centramoebida</taxon>
        <taxon>Acanthamoebidae</taxon>
        <taxon>Acanthamoeba</taxon>
    </lineage>
</organism>
<dbReference type="GeneID" id="14912219"/>
<proteinExistence type="predicted"/>
<protein>
    <submittedName>
        <fullName evidence="1">Uncharacterized protein</fullName>
    </submittedName>
</protein>
<evidence type="ECO:0000313" key="2">
    <source>
        <dbReference type="Proteomes" id="UP000011083"/>
    </source>
</evidence>